<dbReference type="InParanoid" id="C1EA12"/>
<evidence type="ECO:0000313" key="4">
    <source>
        <dbReference type="Proteomes" id="UP000002009"/>
    </source>
</evidence>
<dbReference type="RefSeq" id="XP_002503517.1">
    <property type="nucleotide sequence ID" value="XM_002503471.1"/>
</dbReference>
<keyword evidence="2" id="KW-0732">Signal</keyword>
<name>C1EA12_MICCC</name>
<evidence type="ECO:0000313" key="3">
    <source>
        <dbReference type="EMBL" id="ACO64775.1"/>
    </source>
</evidence>
<reference evidence="3 4" key="1">
    <citation type="journal article" date="2009" name="Science">
        <title>Green evolution and dynamic adaptations revealed by genomes of the marine picoeukaryotes Micromonas.</title>
        <authorList>
            <person name="Worden A.Z."/>
            <person name="Lee J.H."/>
            <person name="Mock T."/>
            <person name="Rouze P."/>
            <person name="Simmons M.P."/>
            <person name="Aerts A.L."/>
            <person name="Allen A.E."/>
            <person name="Cuvelier M.L."/>
            <person name="Derelle E."/>
            <person name="Everett M.V."/>
            <person name="Foulon E."/>
            <person name="Grimwood J."/>
            <person name="Gundlach H."/>
            <person name="Henrissat B."/>
            <person name="Napoli C."/>
            <person name="McDonald S.M."/>
            <person name="Parker M.S."/>
            <person name="Rombauts S."/>
            <person name="Salamov A."/>
            <person name="Von Dassow P."/>
            <person name="Badger J.H."/>
            <person name="Coutinho P.M."/>
            <person name="Demir E."/>
            <person name="Dubchak I."/>
            <person name="Gentemann C."/>
            <person name="Eikrem W."/>
            <person name="Gready J.E."/>
            <person name="John U."/>
            <person name="Lanier W."/>
            <person name="Lindquist E.A."/>
            <person name="Lucas S."/>
            <person name="Mayer K.F."/>
            <person name="Moreau H."/>
            <person name="Not F."/>
            <person name="Otillar R."/>
            <person name="Panaud O."/>
            <person name="Pangilinan J."/>
            <person name="Paulsen I."/>
            <person name="Piegu B."/>
            <person name="Poliakov A."/>
            <person name="Robbens S."/>
            <person name="Schmutz J."/>
            <person name="Toulza E."/>
            <person name="Wyss T."/>
            <person name="Zelensky A."/>
            <person name="Zhou K."/>
            <person name="Armbrust E.V."/>
            <person name="Bhattacharya D."/>
            <person name="Goodenough U.W."/>
            <person name="Van de Peer Y."/>
            <person name="Grigoriev I.V."/>
        </authorList>
    </citation>
    <scope>NUCLEOTIDE SEQUENCE [LARGE SCALE GENOMIC DNA]</scope>
    <source>
        <strain evidence="4">RCC299 / NOUM17</strain>
    </source>
</reference>
<evidence type="ECO:0000256" key="2">
    <source>
        <dbReference type="SAM" id="SignalP"/>
    </source>
</evidence>
<keyword evidence="4" id="KW-1185">Reference proteome</keyword>
<sequence length="406" mass="42470">MARGGSNVCGFSLPTVCFVLLTGLAVSVTRGGRWRVGLGESDVVEVEPSPARPSPPSPARPHQGSTPPAPTDPTERGLNVGSHRARCLSGDLSRGDWVACDRAAHAVAGCDPAGGGGGDRAWEFSPPARELCEASKIDRHEFASMLAGETVAVVGDSAARMVYAAILRLAAKDADAWRLDTSQKHRDWTHQLASDGAVATFAWAPFAQNVTSRLRNLFEGDDARGQGRPPIALVMGAALWHELHVDDLGEYGAALAELADALASPNLAGKVMGAGESRRGGAEGAEGALSGALSGAEGGFADESARRRTVAFWLTPSRTVSAKFTDDRKRERMTPENGDAYARVATESPLFERVAPTGRTFVVPVDLGTITASCGAGCTEDGIHYAPASYDAAVQIIANALRAAWT</sequence>
<protein>
    <submittedName>
        <fullName evidence="3">Uncharacterized protein</fullName>
    </submittedName>
</protein>
<gene>
    <name evidence="3" type="ORF">MICPUN_59910</name>
</gene>
<dbReference type="FunCoup" id="C1EA12">
    <property type="interactions" value="169"/>
</dbReference>
<evidence type="ECO:0000256" key="1">
    <source>
        <dbReference type="SAM" id="MobiDB-lite"/>
    </source>
</evidence>
<dbReference type="AlphaFoldDB" id="C1EA12"/>
<feature type="compositionally biased region" description="Pro residues" evidence="1">
    <location>
        <begin position="50"/>
        <end position="59"/>
    </location>
</feature>
<organism evidence="3 4">
    <name type="scientific">Micromonas commoda (strain RCC299 / NOUM17 / CCMP2709)</name>
    <name type="common">Picoplanktonic green alga</name>
    <dbReference type="NCBI Taxonomy" id="296587"/>
    <lineage>
        <taxon>Eukaryota</taxon>
        <taxon>Viridiplantae</taxon>
        <taxon>Chlorophyta</taxon>
        <taxon>Mamiellophyceae</taxon>
        <taxon>Mamiellales</taxon>
        <taxon>Mamiellaceae</taxon>
        <taxon>Micromonas</taxon>
    </lineage>
</organism>
<feature type="signal peptide" evidence="2">
    <location>
        <begin position="1"/>
        <end position="31"/>
    </location>
</feature>
<accession>C1EA12</accession>
<dbReference type="STRING" id="296587.C1EA12"/>
<dbReference type="EMBL" id="CP001328">
    <property type="protein sequence ID" value="ACO64775.1"/>
    <property type="molecule type" value="Genomic_DNA"/>
</dbReference>
<dbReference type="eggNOG" id="ENOG502QSS7">
    <property type="taxonomic scope" value="Eukaryota"/>
</dbReference>
<proteinExistence type="predicted"/>
<feature type="chain" id="PRO_5002906738" evidence="2">
    <location>
        <begin position="32"/>
        <end position="406"/>
    </location>
</feature>
<dbReference type="OMA" id="IHWEVKP"/>
<dbReference type="Proteomes" id="UP000002009">
    <property type="component" value="Chromosome 7"/>
</dbReference>
<dbReference type="OrthoDB" id="514564at2759"/>
<dbReference type="KEGG" id="mis:MICPUN_59910"/>
<feature type="region of interest" description="Disordered" evidence="1">
    <location>
        <begin position="44"/>
        <end position="79"/>
    </location>
</feature>
<dbReference type="GeneID" id="8245160"/>